<evidence type="ECO:0000313" key="4">
    <source>
        <dbReference type="Proteomes" id="UP001195483"/>
    </source>
</evidence>
<dbReference type="EMBL" id="JAEAOA010000474">
    <property type="protein sequence ID" value="KAK3580961.1"/>
    <property type="molecule type" value="Genomic_DNA"/>
</dbReference>
<feature type="compositionally biased region" description="Basic residues" evidence="1">
    <location>
        <begin position="68"/>
        <end position="80"/>
    </location>
</feature>
<feature type="compositionally biased region" description="Basic and acidic residues" evidence="1">
    <location>
        <begin position="92"/>
        <end position="103"/>
    </location>
</feature>
<dbReference type="Proteomes" id="UP001195483">
    <property type="component" value="Unassembled WGS sequence"/>
</dbReference>
<evidence type="ECO:0000256" key="1">
    <source>
        <dbReference type="SAM" id="MobiDB-lite"/>
    </source>
</evidence>
<keyword evidence="4" id="KW-1185">Reference proteome</keyword>
<reference evidence="3" key="2">
    <citation type="journal article" date="2021" name="Genome Biol. Evol.">
        <title>Developing a high-quality reference genome for a parasitic bivalve with doubly uniparental inheritance (Bivalvia: Unionida).</title>
        <authorList>
            <person name="Smith C.H."/>
        </authorList>
    </citation>
    <scope>NUCLEOTIDE SEQUENCE</scope>
    <source>
        <strain evidence="3">CHS0354</strain>
        <tissue evidence="3">Mantle</tissue>
    </source>
</reference>
<evidence type="ECO:0000313" key="3">
    <source>
        <dbReference type="EMBL" id="KAK3580961.1"/>
    </source>
</evidence>
<feature type="region of interest" description="Disordered" evidence="1">
    <location>
        <begin position="28"/>
        <end position="113"/>
    </location>
</feature>
<reference evidence="3" key="3">
    <citation type="submission" date="2023-05" db="EMBL/GenBank/DDBJ databases">
        <authorList>
            <person name="Smith C.H."/>
        </authorList>
    </citation>
    <scope>NUCLEOTIDE SEQUENCE</scope>
    <source>
        <strain evidence="3">CHS0354</strain>
        <tissue evidence="3">Mantle</tissue>
    </source>
</reference>
<keyword evidence="2" id="KW-0732">Signal</keyword>
<gene>
    <name evidence="3" type="ORF">CHS0354_006988</name>
</gene>
<comment type="caution">
    <text evidence="3">The sequence shown here is derived from an EMBL/GenBank/DDBJ whole genome shotgun (WGS) entry which is preliminary data.</text>
</comment>
<feature type="signal peptide" evidence="2">
    <location>
        <begin position="1"/>
        <end position="22"/>
    </location>
</feature>
<organism evidence="3 4">
    <name type="scientific">Potamilus streckersoni</name>
    <dbReference type="NCBI Taxonomy" id="2493646"/>
    <lineage>
        <taxon>Eukaryota</taxon>
        <taxon>Metazoa</taxon>
        <taxon>Spiralia</taxon>
        <taxon>Lophotrochozoa</taxon>
        <taxon>Mollusca</taxon>
        <taxon>Bivalvia</taxon>
        <taxon>Autobranchia</taxon>
        <taxon>Heteroconchia</taxon>
        <taxon>Palaeoheterodonta</taxon>
        <taxon>Unionida</taxon>
        <taxon>Unionoidea</taxon>
        <taxon>Unionidae</taxon>
        <taxon>Ambleminae</taxon>
        <taxon>Lampsilini</taxon>
        <taxon>Potamilus</taxon>
    </lineage>
</organism>
<sequence>MHLTLTLSLMQSISLLCHLIESNDIQSNRDNLYDHPHHKNHLLHDHPHHKNHLQLPTQKLGGKTPTTHQKKKTKKKKQKKTPTGIKGVGIEEGGKTKEPETKQAKSHPHYLAA</sequence>
<reference evidence="3" key="1">
    <citation type="journal article" date="2021" name="Genome Biol. Evol.">
        <title>A High-Quality Reference Genome for a Parasitic Bivalve with Doubly Uniparental Inheritance (Bivalvia: Unionida).</title>
        <authorList>
            <person name="Smith C.H."/>
        </authorList>
    </citation>
    <scope>NUCLEOTIDE SEQUENCE</scope>
    <source>
        <strain evidence="3">CHS0354</strain>
    </source>
</reference>
<name>A0AAE0RWK6_9BIVA</name>
<feature type="chain" id="PRO_5042088924" evidence="2">
    <location>
        <begin position="23"/>
        <end position="113"/>
    </location>
</feature>
<evidence type="ECO:0000256" key="2">
    <source>
        <dbReference type="SAM" id="SignalP"/>
    </source>
</evidence>
<dbReference type="AlphaFoldDB" id="A0AAE0RWK6"/>
<feature type="compositionally biased region" description="Basic residues" evidence="1">
    <location>
        <begin position="104"/>
        <end position="113"/>
    </location>
</feature>
<proteinExistence type="predicted"/>
<protein>
    <submittedName>
        <fullName evidence="3">Uncharacterized protein</fullName>
    </submittedName>
</protein>
<accession>A0AAE0RWK6</accession>
<feature type="compositionally biased region" description="Basic residues" evidence="1">
    <location>
        <begin position="36"/>
        <end position="52"/>
    </location>
</feature>